<dbReference type="EMBL" id="QKWP01000077">
    <property type="protein sequence ID" value="RIB28075.1"/>
    <property type="molecule type" value="Genomic_DNA"/>
</dbReference>
<dbReference type="AlphaFoldDB" id="A0A397VZZ1"/>
<evidence type="ECO:0000313" key="1">
    <source>
        <dbReference type="EMBL" id="RIB28075.1"/>
    </source>
</evidence>
<comment type="caution">
    <text evidence="1">The sequence shown here is derived from an EMBL/GenBank/DDBJ whole genome shotgun (WGS) entry which is preliminary data.</text>
</comment>
<evidence type="ECO:0000313" key="2">
    <source>
        <dbReference type="Proteomes" id="UP000266673"/>
    </source>
</evidence>
<reference evidence="1 2" key="1">
    <citation type="submission" date="2018-06" db="EMBL/GenBank/DDBJ databases">
        <title>Comparative genomics reveals the genomic features of Rhizophagus irregularis, R. cerebriforme, R. diaphanum and Gigaspora rosea, and their symbiotic lifestyle signature.</title>
        <authorList>
            <person name="Morin E."/>
            <person name="San Clemente H."/>
            <person name="Chen E.C.H."/>
            <person name="De La Providencia I."/>
            <person name="Hainaut M."/>
            <person name="Kuo A."/>
            <person name="Kohler A."/>
            <person name="Murat C."/>
            <person name="Tang N."/>
            <person name="Roy S."/>
            <person name="Loubradou J."/>
            <person name="Henrissat B."/>
            <person name="Grigoriev I.V."/>
            <person name="Corradi N."/>
            <person name="Roux C."/>
            <person name="Martin F.M."/>
        </authorList>
    </citation>
    <scope>NUCLEOTIDE SEQUENCE [LARGE SCALE GENOMIC DNA]</scope>
    <source>
        <strain evidence="1 2">DAOM 194757</strain>
    </source>
</reference>
<protein>
    <submittedName>
        <fullName evidence="1">Uncharacterized protein</fullName>
    </submittedName>
</protein>
<gene>
    <name evidence="1" type="ORF">C2G38_2158815</name>
</gene>
<keyword evidence="2" id="KW-1185">Reference proteome</keyword>
<sequence>MQIHASIVIMITAKNNTSLFTYGIAQYQSSENTFVSLCWKLFDSSNKSFDFSVRDIVTLARKFVIENSEQYITVASVTKVDKKDSSDKFYAELIFLNTLHLMFNATVTRDLNTIVTMVEATDIDYLKQEINYNTTKNPNQTTPQSLSNLNKMADEINALPEQKKIKGT</sequence>
<name>A0A397VZZ1_9GLOM</name>
<organism evidence="1 2">
    <name type="scientific">Gigaspora rosea</name>
    <dbReference type="NCBI Taxonomy" id="44941"/>
    <lineage>
        <taxon>Eukaryota</taxon>
        <taxon>Fungi</taxon>
        <taxon>Fungi incertae sedis</taxon>
        <taxon>Mucoromycota</taxon>
        <taxon>Glomeromycotina</taxon>
        <taxon>Glomeromycetes</taxon>
        <taxon>Diversisporales</taxon>
        <taxon>Gigasporaceae</taxon>
        <taxon>Gigaspora</taxon>
    </lineage>
</organism>
<accession>A0A397VZZ1</accession>
<dbReference type="Proteomes" id="UP000266673">
    <property type="component" value="Unassembled WGS sequence"/>
</dbReference>
<proteinExistence type="predicted"/>